<reference evidence="8 10" key="1">
    <citation type="submission" date="2020-01" db="EMBL/GenBank/DDBJ databases">
        <authorList>
            <consortium name="DOE Joint Genome Institute"/>
            <person name="Haridas S."/>
            <person name="Albert R."/>
            <person name="Binder M."/>
            <person name="Bloem J."/>
            <person name="Labutti K."/>
            <person name="Salamov A."/>
            <person name="Andreopoulos B."/>
            <person name="Baker S.E."/>
            <person name="Barry K."/>
            <person name="Bills G."/>
            <person name="Bluhm B.H."/>
            <person name="Cannon C."/>
            <person name="Castanera R."/>
            <person name="Culley D.E."/>
            <person name="Daum C."/>
            <person name="Ezra D."/>
            <person name="Gonzalez J.B."/>
            <person name="Henrissat B."/>
            <person name="Kuo A."/>
            <person name="Liang C."/>
            <person name="Lipzen A."/>
            <person name="Lutzoni F."/>
            <person name="Magnuson J."/>
            <person name="Mondo S."/>
            <person name="Nolan M."/>
            <person name="Ohm R."/>
            <person name="Pangilinan J."/>
            <person name="Park H.-J."/>
            <person name="Ramirez L."/>
            <person name="Alfaro M."/>
            <person name="Sun H."/>
            <person name="Tritt A."/>
            <person name="Yoshinaga Y."/>
            <person name="Zwiers L.-H."/>
            <person name="Turgeon B.G."/>
            <person name="Goodwin S.B."/>
            <person name="Spatafora J.W."/>
            <person name="Crous P.W."/>
            <person name="Grigoriev I.V."/>
        </authorList>
    </citation>
    <scope>NUCLEOTIDE SEQUENCE</scope>
    <source>
        <strain evidence="8 10">CBS 781.70</strain>
    </source>
</reference>
<dbReference type="OrthoDB" id="7396853at2759"/>
<organism evidence="8">
    <name type="scientific">Eremomyces bilateralis CBS 781.70</name>
    <dbReference type="NCBI Taxonomy" id="1392243"/>
    <lineage>
        <taxon>Eukaryota</taxon>
        <taxon>Fungi</taxon>
        <taxon>Dikarya</taxon>
        <taxon>Ascomycota</taxon>
        <taxon>Pezizomycotina</taxon>
        <taxon>Dothideomycetes</taxon>
        <taxon>Dothideomycetes incertae sedis</taxon>
        <taxon>Eremomycetales</taxon>
        <taxon>Eremomycetaceae</taxon>
        <taxon>Eremomyces</taxon>
    </lineage>
</organism>
<dbReference type="PANTHER" id="PTHR30096">
    <property type="entry name" value="4,5-DOPA DIOXYGENASE EXTRADIOL-LIKE PROTEIN"/>
    <property type="match status" value="1"/>
</dbReference>
<name>A0A6G1G1Z6_9PEZI</name>
<dbReference type="Gene3D" id="3.40.830.10">
    <property type="entry name" value="LigB-like"/>
    <property type="match status" value="1"/>
</dbReference>
<dbReference type="GeneID" id="54420223"/>
<proteinExistence type="inferred from homology"/>
<dbReference type="CDD" id="cd07363">
    <property type="entry name" value="45_DOPA_Dioxygenase"/>
    <property type="match status" value="1"/>
</dbReference>
<dbReference type="GO" id="GO:0008198">
    <property type="term" value="F:ferrous iron binding"/>
    <property type="evidence" value="ECO:0007669"/>
    <property type="project" value="InterPro"/>
</dbReference>
<feature type="signal peptide" evidence="6">
    <location>
        <begin position="1"/>
        <end position="22"/>
    </location>
</feature>
<dbReference type="SUPFAM" id="SSF53213">
    <property type="entry name" value="LigB-like"/>
    <property type="match status" value="1"/>
</dbReference>
<evidence type="ECO:0000256" key="6">
    <source>
        <dbReference type="SAM" id="SignalP"/>
    </source>
</evidence>
<dbReference type="Proteomes" id="UP000504638">
    <property type="component" value="Unplaced"/>
</dbReference>
<evidence type="ECO:0000256" key="1">
    <source>
        <dbReference type="ARBA" id="ARBA00001947"/>
    </source>
</evidence>
<keyword evidence="4" id="KW-0862">Zinc</keyword>
<protein>
    <submittedName>
        <fullName evidence="8 10">Extradiol ring-cleavage dioxygenase</fullName>
    </submittedName>
</protein>
<evidence type="ECO:0000259" key="7">
    <source>
        <dbReference type="Pfam" id="PF02900"/>
    </source>
</evidence>
<evidence type="ECO:0000313" key="8">
    <source>
        <dbReference type="EMBL" id="KAF1811829.1"/>
    </source>
</evidence>
<dbReference type="InterPro" id="IPR014436">
    <property type="entry name" value="Extradiol_dOase_DODA"/>
</dbReference>
<keyword evidence="9" id="KW-1185">Reference proteome</keyword>
<dbReference type="InterPro" id="IPR004183">
    <property type="entry name" value="Xdiol_dOase_suB"/>
</dbReference>
<keyword evidence="6" id="KW-0732">Signal</keyword>
<evidence type="ECO:0000313" key="9">
    <source>
        <dbReference type="Proteomes" id="UP000504638"/>
    </source>
</evidence>
<comment type="cofactor">
    <cofactor evidence="1">
        <name>Zn(2+)</name>
        <dbReference type="ChEBI" id="CHEBI:29105"/>
    </cofactor>
</comment>
<reference evidence="10" key="3">
    <citation type="submission" date="2025-04" db="UniProtKB">
        <authorList>
            <consortium name="RefSeq"/>
        </authorList>
    </citation>
    <scope>IDENTIFICATION</scope>
    <source>
        <strain evidence="10">CBS 781.70</strain>
    </source>
</reference>
<keyword evidence="3" id="KW-0479">Metal-binding</keyword>
<feature type="domain" description="Extradiol ring-cleavage dioxygenase class III enzyme subunit B" evidence="7">
    <location>
        <begin position="66"/>
        <end position="312"/>
    </location>
</feature>
<comment type="similarity">
    <text evidence="2">Belongs to the DODA-type extradiol aromatic ring-opening dioxygenase family.</text>
</comment>
<evidence type="ECO:0000313" key="10">
    <source>
        <dbReference type="RefSeq" id="XP_033533460.1"/>
    </source>
</evidence>
<keyword evidence="5" id="KW-0560">Oxidoreductase</keyword>
<keyword evidence="8 10" id="KW-0223">Dioxygenase</keyword>
<evidence type="ECO:0000256" key="4">
    <source>
        <dbReference type="ARBA" id="ARBA00022833"/>
    </source>
</evidence>
<accession>A0A6G1G1Z6</accession>
<evidence type="ECO:0000256" key="2">
    <source>
        <dbReference type="ARBA" id="ARBA00007581"/>
    </source>
</evidence>
<dbReference type="RefSeq" id="XP_033533460.1">
    <property type="nucleotide sequence ID" value="XM_033679653.1"/>
</dbReference>
<dbReference type="AlphaFoldDB" id="A0A6G1G1Z6"/>
<evidence type="ECO:0000256" key="5">
    <source>
        <dbReference type="ARBA" id="ARBA00023002"/>
    </source>
</evidence>
<feature type="chain" id="PRO_5044631771" evidence="6">
    <location>
        <begin position="23"/>
        <end position="333"/>
    </location>
</feature>
<dbReference type="GO" id="GO:0016702">
    <property type="term" value="F:oxidoreductase activity, acting on single donors with incorporation of molecular oxygen, incorporation of two atoms of oxygen"/>
    <property type="evidence" value="ECO:0007669"/>
    <property type="project" value="UniProtKB-ARBA"/>
</dbReference>
<dbReference type="Pfam" id="PF02900">
    <property type="entry name" value="LigB"/>
    <property type="match status" value="1"/>
</dbReference>
<dbReference type="PANTHER" id="PTHR30096:SF0">
    <property type="entry name" value="4,5-DOPA DIOXYGENASE EXTRADIOL-LIKE PROTEIN"/>
    <property type="match status" value="1"/>
</dbReference>
<dbReference type="EMBL" id="ML975160">
    <property type="protein sequence ID" value="KAF1811829.1"/>
    <property type="molecule type" value="Genomic_DNA"/>
</dbReference>
<reference evidence="10" key="2">
    <citation type="submission" date="2020-04" db="EMBL/GenBank/DDBJ databases">
        <authorList>
            <consortium name="NCBI Genome Project"/>
        </authorList>
    </citation>
    <scope>NUCLEOTIDE SEQUENCE</scope>
    <source>
        <strain evidence="10">CBS 781.70</strain>
    </source>
</reference>
<dbReference type="GO" id="GO:0008270">
    <property type="term" value="F:zinc ion binding"/>
    <property type="evidence" value="ECO:0007669"/>
    <property type="project" value="InterPro"/>
</dbReference>
<evidence type="ECO:0000256" key="3">
    <source>
        <dbReference type="ARBA" id="ARBA00022723"/>
    </source>
</evidence>
<gene>
    <name evidence="8 10" type="ORF">P152DRAFT_459311</name>
</gene>
<sequence length="333" mass="36608">MRPQRILRSVPLLLSALPSTVAQQASHPQVAFNFNPLEQTFHWNASSDPRLALNMTAKSDIRAPVIALSHGGGPMPVLGDPSHESIVRSLKTKVPKILKLGTEDAPRAIVLVTAHWSQQQPAISSAEKHQLFYDYGGFPSEAYSLQYDAPGSPEIAEEVRKAMAGEGLKAKMDDVRGWDHGVFIPMLLVHPSATIPIVQVSVLSSESVKDHYAMGRALGYLREQNIAVVGSGFASFHNIRTMFSGRTGDPGFQRKLQDWNDGLKDITMESDAVKRGQRFEGWRELPMAYEAHPRGGAEHFLPLVVCAGAAGDGKAMGYADEFLGLDIWSYYWE</sequence>